<sequence length="85" mass="9164">MKHTYKPHGVCSRQITVDVEDGVIRKVEFVGGCMGNTTGVAKLCEGRKVEEVIELLRGTQCGIRGTSCPDQLSKALEETLQTAGV</sequence>
<evidence type="ECO:0000256" key="5">
    <source>
        <dbReference type="ARBA" id="ARBA00047754"/>
    </source>
</evidence>
<dbReference type="InterPro" id="IPR023806">
    <property type="entry name" value="CHP03905"/>
</dbReference>
<proteinExistence type="inferred from homology"/>
<comment type="similarity">
    <text evidence="1">Belongs to the ribonucleoside diphosphate reductase class-2 family.</text>
</comment>
<dbReference type="GO" id="GO:0004748">
    <property type="term" value="F:ribonucleoside-diphosphate reductase activity, thioredoxin disulfide as acceptor"/>
    <property type="evidence" value="ECO:0007669"/>
    <property type="project" value="UniProtKB-EC"/>
</dbReference>
<name>A0A1C6HZ88_9FIRM</name>
<gene>
    <name evidence="7" type="ORF">SAMEA3545359_01137</name>
</gene>
<evidence type="ECO:0000259" key="6">
    <source>
        <dbReference type="Pfam" id="PF12637"/>
    </source>
</evidence>
<dbReference type="InterPro" id="IPR024434">
    <property type="entry name" value="TSCPD_dom"/>
</dbReference>
<protein>
    <recommendedName>
        <fullName evidence="2">ribonucleoside-diphosphate reductase</fullName>
        <ecNumber evidence="2">1.17.4.1</ecNumber>
    </recommendedName>
</protein>
<keyword evidence="3" id="KW-0237">DNA synthesis</keyword>
<evidence type="ECO:0000256" key="1">
    <source>
        <dbReference type="ARBA" id="ARBA00007405"/>
    </source>
</evidence>
<dbReference type="NCBIfam" id="TIGR03905">
    <property type="entry name" value="TIGR03905_4_Cys"/>
    <property type="match status" value="1"/>
</dbReference>
<dbReference type="GO" id="GO:0071897">
    <property type="term" value="P:DNA biosynthetic process"/>
    <property type="evidence" value="ECO:0007669"/>
    <property type="project" value="UniProtKB-KW"/>
</dbReference>
<evidence type="ECO:0000313" key="7">
    <source>
        <dbReference type="EMBL" id="SCJ62969.1"/>
    </source>
</evidence>
<feature type="domain" description="TSCPD" evidence="6">
    <location>
        <begin position="4"/>
        <end position="79"/>
    </location>
</feature>
<evidence type="ECO:0000256" key="2">
    <source>
        <dbReference type="ARBA" id="ARBA00012274"/>
    </source>
</evidence>
<accession>A0A1C6HZ88</accession>
<evidence type="ECO:0000256" key="3">
    <source>
        <dbReference type="ARBA" id="ARBA00022634"/>
    </source>
</evidence>
<dbReference type="EC" id="1.17.4.1" evidence="2"/>
<comment type="catalytic activity">
    <reaction evidence="5">
        <text>a 2'-deoxyribonucleoside 5'-diphosphate + [thioredoxin]-disulfide + H2O = a ribonucleoside 5'-diphosphate + [thioredoxin]-dithiol</text>
        <dbReference type="Rhea" id="RHEA:23252"/>
        <dbReference type="Rhea" id="RHEA-COMP:10698"/>
        <dbReference type="Rhea" id="RHEA-COMP:10700"/>
        <dbReference type="ChEBI" id="CHEBI:15377"/>
        <dbReference type="ChEBI" id="CHEBI:29950"/>
        <dbReference type="ChEBI" id="CHEBI:50058"/>
        <dbReference type="ChEBI" id="CHEBI:57930"/>
        <dbReference type="ChEBI" id="CHEBI:73316"/>
        <dbReference type="EC" id="1.17.4.1"/>
    </reaction>
</comment>
<dbReference type="AlphaFoldDB" id="A0A1C6HZ88"/>
<dbReference type="Pfam" id="PF12637">
    <property type="entry name" value="TSCPD"/>
    <property type="match status" value="1"/>
</dbReference>
<organism evidence="7">
    <name type="scientific">uncultured Anaerotruncus sp</name>
    <dbReference type="NCBI Taxonomy" id="905011"/>
    <lineage>
        <taxon>Bacteria</taxon>
        <taxon>Bacillati</taxon>
        <taxon>Bacillota</taxon>
        <taxon>Clostridia</taxon>
        <taxon>Eubacteriales</taxon>
        <taxon>Oscillospiraceae</taxon>
        <taxon>Anaerotruncus</taxon>
        <taxon>environmental samples</taxon>
    </lineage>
</organism>
<evidence type="ECO:0000256" key="4">
    <source>
        <dbReference type="ARBA" id="ARBA00022741"/>
    </source>
</evidence>
<reference evidence="7" key="1">
    <citation type="submission" date="2015-09" db="EMBL/GenBank/DDBJ databases">
        <authorList>
            <consortium name="Pathogen Informatics"/>
        </authorList>
    </citation>
    <scope>NUCLEOTIDE SEQUENCE</scope>
    <source>
        <strain evidence="7">2789STDY5834896</strain>
    </source>
</reference>
<dbReference type="EMBL" id="FMHG01000001">
    <property type="protein sequence ID" value="SCJ62969.1"/>
    <property type="molecule type" value="Genomic_DNA"/>
</dbReference>
<dbReference type="GO" id="GO:0000166">
    <property type="term" value="F:nucleotide binding"/>
    <property type="evidence" value="ECO:0007669"/>
    <property type="project" value="UniProtKB-KW"/>
</dbReference>
<keyword evidence="4" id="KW-0547">Nucleotide-binding</keyword>